<protein>
    <submittedName>
        <fullName evidence="5">Putative disease resistance RPP13-like protein 1</fullName>
    </submittedName>
</protein>
<proteinExistence type="predicted"/>
<feature type="domain" description="Disease resistance N-terminal" evidence="4">
    <location>
        <begin position="27"/>
        <end position="91"/>
    </location>
</feature>
<evidence type="ECO:0000259" key="4">
    <source>
        <dbReference type="Pfam" id="PF18052"/>
    </source>
</evidence>
<evidence type="ECO:0000256" key="3">
    <source>
        <dbReference type="ARBA" id="ARBA00022821"/>
    </source>
</evidence>
<reference evidence="6" key="1">
    <citation type="submission" date="2014-09" db="EMBL/GenBank/DDBJ databases">
        <authorList>
            <person name="Mudge J."/>
            <person name="Ramaraj T."/>
            <person name="Lindquist I.E."/>
            <person name="Bharti A.K."/>
            <person name="Sundararajan A."/>
            <person name="Cameron C.T."/>
            <person name="Woodward J.E."/>
            <person name="May G.D."/>
            <person name="Brubaker C."/>
            <person name="Broadhvest J."/>
            <person name="Wilkins T.A."/>
        </authorList>
    </citation>
    <scope>NUCLEOTIDE SEQUENCE</scope>
    <source>
        <strain evidence="6">cv. AKA8401</strain>
    </source>
</reference>
<evidence type="ECO:0000313" key="6">
    <source>
        <dbReference type="Proteomes" id="UP000032142"/>
    </source>
</evidence>
<accession>A0A0B0P4K6</accession>
<gene>
    <name evidence="5" type="ORF">F383_01720</name>
</gene>
<dbReference type="InterPro" id="IPR041118">
    <property type="entry name" value="Rx_N"/>
</dbReference>
<dbReference type="AlphaFoldDB" id="A0A0B0P4K6"/>
<dbReference type="EMBL" id="KN413954">
    <property type="protein sequence ID" value="KHG19787.1"/>
    <property type="molecule type" value="Genomic_DNA"/>
</dbReference>
<dbReference type="PANTHER" id="PTHR33377">
    <property type="entry name" value="OS10G0134700 PROTEIN-RELATED"/>
    <property type="match status" value="1"/>
</dbReference>
<dbReference type="PANTHER" id="PTHR33377:SF113">
    <property type="entry name" value="AAA+ ATPASE DOMAIN-CONTAINING PROTEIN"/>
    <property type="match status" value="1"/>
</dbReference>
<keyword evidence="2" id="KW-0547">Nucleotide-binding</keyword>
<name>A0A0B0P4K6_GOSAR</name>
<dbReference type="GO" id="GO:0000166">
    <property type="term" value="F:nucleotide binding"/>
    <property type="evidence" value="ECO:0007669"/>
    <property type="project" value="UniProtKB-KW"/>
</dbReference>
<evidence type="ECO:0000256" key="2">
    <source>
        <dbReference type="ARBA" id="ARBA00022741"/>
    </source>
</evidence>
<dbReference type="GO" id="GO:0006952">
    <property type="term" value="P:defense response"/>
    <property type="evidence" value="ECO:0007669"/>
    <property type="project" value="UniProtKB-KW"/>
</dbReference>
<evidence type="ECO:0000256" key="1">
    <source>
        <dbReference type="ARBA" id="ARBA00022737"/>
    </source>
</evidence>
<dbReference type="Proteomes" id="UP000032142">
    <property type="component" value="Unassembled WGS sequence"/>
</dbReference>
<dbReference type="Gene3D" id="1.20.5.4130">
    <property type="match status" value="1"/>
</dbReference>
<evidence type="ECO:0000313" key="5">
    <source>
        <dbReference type="EMBL" id="KHG19787.1"/>
    </source>
</evidence>
<keyword evidence="6" id="KW-1185">Reference proteome</keyword>
<keyword evidence="1" id="KW-0677">Repeat</keyword>
<keyword evidence="3" id="KW-0611">Plant defense</keyword>
<sequence>MQVQKRGRFSVMKGKSASLGDAVVTRSLMEKWQTLLLIINASLENAEGKQTSSRLLELWLSDLRDVAYDAEDIIDELTTEARRRQITEDPDAASPTCKSLTARLEEAVAMKDALSLVENDRGIRERPRTNSLVDESCVYGRECDKEIVLHLLMNDSDDSVGDSSVVSIVGMAGVGIILIIQAIDSDSGESYAANAFAIWIWRREKSSRFSVP</sequence>
<organism evidence="5 6">
    <name type="scientific">Gossypium arboreum</name>
    <name type="common">Tree cotton</name>
    <name type="synonym">Gossypium nanking</name>
    <dbReference type="NCBI Taxonomy" id="29729"/>
    <lineage>
        <taxon>Eukaryota</taxon>
        <taxon>Viridiplantae</taxon>
        <taxon>Streptophyta</taxon>
        <taxon>Embryophyta</taxon>
        <taxon>Tracheophyta</taxon>
        <taxon>Spermatophyta</taxon>
        <taxon>Magnoliopsida</taxon>
        <taxon>eudicotyledons</taxon>
        <taxon>Gunneridae</taxon>
        <taxon>Pentapetalae</taxon>
        <taxon>rosids</taxon>
        <taxon>malvids</taxon>
        <taxon>Malvales</taxon>
        <taxon>Malvaceae</taxon>
        <taxon>Malvoideae</taxon>
        <taxon>Gossypium</taxon>
    </lineage>
</organism>
<dbReference type="Pfam" id="PF18052">
    <property type="entry name" value="Rx_N"/>
    <property type="match status" value="1"/>
</dbReference>